<name>K1V8D5_9ZZZZ</name>
<protein>
    <submittedName>
        <fullName evidence="1">Uncharacterized protein</fullName>
    </submittedName>
</protein>
<gene>
    <name evidence="1" type="ORF">LEA_01598</name>
</gene>
<dbReference type="Pfam" id="PF06686">
    <property type="entry name" value="SpoIIIAC"/>
    <property type="match status" value="1"/>
</dbReference>
<accession>K1V8D5</accession>
<evidence type="ECO:0000313" key="1">
    <source>
        <dbReference type="EMBL" id="EKC80236.1"/>
    </source>
</evidence>
<comment type="caution">
    <text evidence="1">The sequence shown here is derived from an EMBL/GenBank/DDBJ whole genome shotgun (WGS) entry which is preliminary data.</text>
</comment>
<feature type="non-terminal residue" evidence="1">
    <location>
        <position position="44"/>
    </location>
</feature>
<organism evidence="1">
    <name type="scientific">human gut metagenome</name>
    <dbReference type="NCBI Taxonomy" id="408170"/>
    <lineage>
        <taxon>unclassified sequences</taxon>
        <taxon>metagenomes</taxon>
        <taxon>organismal metagenomes</taxon>
    </lineage>
</organism>
<dbReference type="InterPro" id="IPR025664">
    <property type="entry name" value="Spore_III_AC/AD"/>
</dbReference>
<proteinExistence type="predicted"/>
<dbReference type="AlphaFoldDB" id="K1V8D5"/>
<dbReference type="EMBL" id="AJWY01001107">
    <property type="protein sequence ID" value="EKC80236.1"/>
    <property type="molecule type" value="Genomic_DNA"/>
</dbReference>
<sequence length="44" mass="4771">MDIVKIAVLGIAGVFLAIPLKREKGEYSTFVAMVSGNLHFYLSA</sequence>
<reference evidence="1" key="1">
    <citation type="journal article" date="2013" name="Environ. Microbiol.">
        <title>Microbiota from the distal guts of lean and obese adolescents exhibit partial functional redundancy besides clear differences in community structure.</title>
        <authorList>
            <person name="Ferrer M."/>
            <person name="Ruiz A."/>
            <person name="Lanza F."/>
            <person name="Haange S.B."/>
            <person name="Oberbach A."/>
            <person name="Till H."/>
            <person name="Bargiela R."/>
            <person name="Campoy C."/>
            <person name="Segura M.T."/>
            <person name="Richter M."/>
            <person name="von Bergen M."/>
            <person name="Seifert J."/>
            <person name="Suarez A."/>
        </authorList>
    </citation>
    <scope>NUCLEOTIDE SEQUENCE</scope>
</reference>